<accession>A0A6B2JTV7</accession>
<feature type="compositionally biased region" description="Low complexity" evidence="1">
    <location>
        <begin position="250"/>
        <end position="268"/>
    </location>
</feature>
<organism evidence="2 3">
    <name type="scientific">Pseudoroseicyclus tamaricis</name>
    <dbReference type="NCBI Taxonomy" id="2705421"/>
    <lineage>
        <taxon>Bacteria</taxon>
        <taxon>Pseudomonadati</taxon>
        <taxon>Pseudomonadota</taxon>
        <taxon>Alphaproteobacteria</taxon>
        <taxon>Rhodobacterales</taxon>
        <taxon>Paracoccaceae</taxon>
        <taxon>Pseudoroseicyclus</taxon>
    </lineage>
</organism>
<evidence type="ECO:0000313" key="2">
    <source>
        <dbReference type="EMBL" id="NDV01490.1"/>
    </source>
</evidence>
<dbReference type="AlphaFoldDB" id="A0A6B2JTV7"/>
<evidence type="ECO:0000313" key="3">
    <source>
        <dbReference type="Proteomes" id="UP000474757"/>
    </source>
</evidence>
<comment type="caution">
    <text evidence="2">The sequence shown here is derived from an EMBL/GenBank/DDBJ whole genome shotgun (WGS) entry which is preliminary data.</text>
</comment>
<proteinExistence type="predicted"/>
<gene>
    <name evidence="2" type="ORF">GZA08_10985</name>
</gene>
<dbReference type="EMBL" id="JAAGAB010000002">
    <property type="protein sequence ID" value="NDV01490.1"/>
    <property type="molecule type" value="Genomic_DNA"/>
</dbReference>
<sequence length="376" mass="40187">MSDPAKNADIEDVLASIRRLVSEGERAQAHGAARRNPGRLILTQAQRVQPEQDAAPKRMPEPAPEPAAPVVEAAPAPEPLMPKPPLRKPAPPKGEEHWALPPDAANLAREDAGEEGAAEEGEAPAEDEEWSVDSWLYPEGPAERPAMMEDLEAPLAEADADEEDEAELDDGPRIGPELEDEEEEALAAGSAVQTTPASEPLQDRSLADEIASLEAAFSRREAGEAPEASEPEATEPEAEAPEPEAKAPEPEVASSPRSPLRLVSPLPSDAEAEPDLPPIVPPPEGPAPAAAAWARALAAAQEEIEEDEEPEDLPGAEGALDAAFASSAIDEAALRRMVTEIIREELQGQLGERITRNVRKLVRREIYRALSSDETR</sequence>
<feature type="compositionally biased region" description="Pro residues" evidence="1">
    <location>
        <begin position="275"/>
        <end position="286"/>
    </location>
</feature>
<feature type="compositionally biased region" description="Acidic residues" evidence="1">
    <location>
        <begin position="112"/>
        <end position="131"/>
    </location>
</feature>
<dbReference type="RefSeq" id="WP_163891226.1">
    <property type="nucleotide sequence ID" value="NZ_JAAFYS010000002.1"/>
</dbReference>
<feature type="compositionally biased region" description="Acidic residues" evidence="1">
    <location>
        <begin position="302"/>
        <end position="314"/>
    </location>
</feature>
<feature type="compositionally biased region" description="Low complexity" evidence="1">
    <location>
        <begin position="287"/>
        <end position="301"/>
    </location>
</feature>
<feature type="region of interest" description="Disordered" evidence="1">
    <location>
        <begin position="25"/>
        <end position="316"/>
    </location>
</feature>
<reference evidence="2 3" key="1">
    <citation type="submission" date="2020-02" db="EMBL/GenBank/DDBJ databases">
        <title>Pseudoroseicyclus tamarix, sp. nov., isolated from offshore sediment of a Tamarix chinensis forest.</title>
        <authorList>
            <person name="Gai Y."/>
        </authorList>
    </citation>
    <scope>NUCLEOTIDE SEQUENCE [LARGE SCALE GENOMIC DNA]</scope>
    <source>
        <strain evidence="2 3">CLL3-39</strain>
    </source>
</reference>
<feature type="compositionally biased region" description="Pro residues" evidence="1">
    <location>
        <begin position="76"/>
        <end position="92"/>
    </location>
</feature>
<dbReference type="Proteomes" id="UP000474757">
    <property type="component" value="Unassembled WGS sequence"/>
</dbReference>
<feature type="compositionally biased region" description="Acidic residues" evidence="1">
    <location>
        <begin position="158"/>
        <end position="169"/>
    </location>
</feature>
<feature type="compositionally biased region" description="Acidic residues" evidence="1">
    <location>
        <begin position="227"/>
        <end position="242"/>
    </location>
</feature>
<protein>
    <submittedName>
        <fullName evidence="2">Uncharacterized protein</fullName>
    </submittedName>
</protein>
<name>A0A6B2JTV7_9RHOB</name>
<evidence type="ECO:0000256" key="1">
    <source>
        <dbReference type="SAM" id="MobiDB-lite"/>
    </source>
</evidence>
<keyword evidence="3" id="KW-1185">Reference proteome</keyword>